<comment type="caution">
    <text evidence="2">The sequence shown here is derived from an EMBL/GenBank/DDBJ whole genome shotgun (WGS) entry which is preliminary data.</text>
</comment>
<reference evidence="2" key="1">
    <citation type="submission" date="2023-03" db="EMBL/GenBank/DDBJ databases">
        <title>Massive genome expansion in bonnet fungi (Mycena s.s.) driven by repeated elements and novel gene families across ecological guilds.</title>
        <authorList>
            <consortium name="Lawrence Berkeley National Laboratory"/>
            <person name="Harder C.B."/>
            <person name="Miyauchi S."/>
            <person name="Viragh M."/>
            <person name="Kuo A."/>
            <person name="Thoen E."/>
            <person name="Andreopoulos B."/>
            <person name="Lu D."/>
            <person name="Skrede I."/>
            <person name="Drula E."/>
            <person name="Henrissat B."/>
            <person name="Morin E."/>
            <person name="Kohler A."/>
            <person name="Barry K."/>
            <person name="LaButti K."/>
            <person name="Morin E."/>
            <person name="Salamov A."/>
            <person name="Lipzen A."/>
            <person name="Mereny Z."/>
            <person name="Hegedus B."/>
            <person name="Baldrian P."/>
            <person name="Stursova M."/>
            <person name="Weitz H."/>
            <person name="Taylor A."/>
            <person name="Grigoriev I.V."/>
            <person name="Nagy L.G."/>
            <person name="Martin F."/>
            <person name="Kauserud H."/>
        </authorList>
    </citation>
    <scope>NUCLEOTIDE SEQUENCE</scope>
    <source>
        <strain evidence="2">CBHHK182m</strain>
    </source>
</reference>
<proteinExistence type="predicted"/>
<dbReference type="Proteomes" id="UP001215598">
    <property type="component" value="Unassembled WGS sequence"/>
</dbReference>
<dbReference type="Pfam" id="PF18758">
    <property type="entry name" value="KDZ"/>
    <property type="match status" value="1"/>
</dbReference>
<feature type="region of interest" description="Disordered" evidence="1">
    <location>
        <begin position="371"/>
        <end position="431"/>
    </location>
</feature>
<feature type="compositionally biased region" description="Basic and acidic residues" evidence="1">
    <location>
        <begin position="394"/>
        <end position="417"/>
    </location>
</feature>
<sequence length="448" mass="52099">RLCQLCFLISYIEGLGLEDLETCKRFFAGSNAMAGSVRYASVFHRLQTITQYFEDVDVHEAYTNLSKFLVDNYWQALEILEEETSLHTAMAAAGIDDVSEFPRRLQEEFKFLKGLMKEAEEDTQQMQYYQRLVNFADRRLKLELAKKQASRVVLRHAQENYDKAFEEVQASELEMGVADCWEPTSPEWAEAAHLVSTRRYRLALLKLEHLVIQRMFELTKMNLSQTGYKLRKHIAKALQAKSQAIRNVLKTYNDAAASMVPPGWKLEWHEVVEYAFLADFDLLKDPEAFKEVRPWAMLPARVLLDKYFKIERAKEEIIRCNIEIRREVELEETNPQLAWAVREYWLQRDRYADTHLKRFKKLAEKAGPRFTGTLTPGVRLPPTPRPTPMEGVDESGRWEAEARAAELAEEMHASRPPEEEELEDENAEEAEAEQLAEDIHTLYILSTE</sequence>
<protein>
    <submittedName>
        <fullName evidence="2">Uncharacterized protein</fullName>
    </submittedName>
</protein>
<name>A0AAD7H3K3_9AGAR</name>
<dbReference type="AlphaFoldDB" id="A0AAD7H3K3"/>
<feature type="compositionally biased region" description="Acidic residues" evidence="1">
    <location>
        <begin position="418"/>
        <end position="431"/>
    </location>
</feature>
<evidence type="ECO:0000313" key="2">
    <source>
        <dbReference type="EMBL" id="KAJ7711000.1"/>
    </source>
</evidence>
<gene>
    <name evidence="2" type="ORF">B0H16DRAFT_1820322</name>
</gene>
<evidence type="ECO:0000256" key="1">
    <source>
        <dbReference type="SAM" id="MobiDB-lite"/>
    </source>
</evidence>
<dbReference type="InterPro" id="IPR040521">
    <property type="entry name" value="KDZ"/>
</dbReference>
<evidence type="ECO:0000313" key="3">
    <source>
        <dbReference type="Proteomes" id="UP001215598"/>
    </source>
</evidence>
<feature type="non-terminal residue" evidence="2">
    <location>
        <position position="1"/>
    </location>
</feature>
<dbReference type="EMBL" id="JARKIB010000407">
    <property type="protein sequence ID" value="KAJ7711000.1"/>
    <property type="molecule type" value="Genomic_DNA"/>
</dbReference>
<organism evidence="2 3">
    <name type="scientific">Mycena metata</name>
    <dbReference type="NCBI Taxonomy" id="1033252"/>
    <lineage>
        <taxon>Eukaryota</taxon>
        <taxon>Fungi</taxon>
        <taxon>Dikarya</taxon>
        <taxon>Basidiomycota</taxon>
        <taxon>Agaricomycotina</taxon>
        <taxon>Agaricomycetes</taxon>
        <taxon>Agaricomycetidae</taxon>
        <taxon>Agaricales</taxon>
        <taxon>Marasmiineae</taxon>
        <taxon>Mycenaceae</taxon>
        <taxon>Mycena</taxon>
    </lineage>
</organism>
<accession>A0AAD7H3K3</accession>
<keyword evidence="3" id="KW-1185">Reference proteome</keyword>